<reference evidence="4 5" key="1">
    <citation type="submission" date="2020-08" db="EMBL/GenBank/DDBJ databases">
        <title>Genomic Encyclopedia of Type Strains, Phase IV (KMG-IV): sequencing the most valuable type-strain genomes for metagenomic binning, comparative biology and taxonomic classification.</title>
        <authorList>
            <person name="Goeker M."/>
        </authorList>
    </citation>
    <scope>NUCLEOTIDE SEQUENCE [LARGE SCALE GENOMIC DNA]</scope>
    <source>
        <strain evidence="4 5">DSM 106739</strain>
    </source>
</reference>
<dbReference type="Pfam" id="PF09850">
    <property type="entry name" value="DotU"/>
    <property type="match status" value="1"/>
</dbReference>
<evidence type="ECO:0000259" key="3">
    <source>
        <dbReference type="Pfam" id="PF09850"/>
    </source>
</evidence>
<feature type="domain" description="Type IV / VI secretion system DotU" evidence="3">
    <location>
        <begin position="30"/>
        <end position="229"/>
    </location>
</feature>
<feature type="region of interest" description="Disordered" evidence="1">
    <location>
        <begin position="1"/>
        <end position="25"/>
    </location>
</feature>
<protein>
    <submittedName>
        <fullName evidence="4">Type VI secretion system protein ImpK</fullName>
    </submittedName>
</protein>
<evidence type="ECO:0000313" key="4">
    <source>
        <dbReference type="EMBL" id="MBB4012783.1"/>
    </source>
</evidence>
<evidence type="ECO:0000256" key="2">
    <source>
        <dbReference type="SAM" id="Phobius"/>
    </source>
</evidence>
<evidence type="ECO:0000313" key="5">
    <source>
        <dbReference type="Proteomes" id="UP000561045"/>
    </source>
</evidence>
<name>A0A840BJI0_9RHOO</name>
<dbReference type="Gene3D" id="1.25.40.590">
    <property type="entry name" value="Type IV / VI secretion system, DotU"/>
    <property type="match status" value="1"/>
</dbReference>
<dbReference type="InterPro" id="IPR017732">
    <property type="entry name" value="T4/T6SS_DotU"/>
</dbReference>
<dbReference type="PANTHER" id="PTHR38033:SF1">
    <property type="entry name" value="DOTU FAMILY TYPE IV_VI SECRETION SYSTEM PROTEIN"/>
    <property type="match status" value="1"/>
</dbReference>
<dbReference type="NCBIfam" id="NF038228">
    <property type="entry name" value="IcmH_DotU_IVB"/>
    <property type="match status" value="1"/>
</dbReference>
<feature type="transmembrane region" description="Helical" evidence="2">
    <location>
        <begin position="206"/>
        <end position="226"/>
    </location>
</feature>
<evidence type="ECO:0000256" key="1">
    <source>
        <dbReference type="SAM" id="MobiDB-lite"/>
    </source>
</evidence>
<accession>A0A840BJI0</accession>
<organism evidence="4 5">
    <name type="scientific">Niveibacterium umoris</name>
    <dbReference type="NCBI Taxonomy" id="1193620"/>
    <lineage>
        <taxon>Bacteria</taxon>
        <taxon>Pseudomonadati</taxon>
        <taxon>Pseudomonadota</taxon>
        <taxon>Betaproteobacteria</taxon>
        <taxon>Rhodocyclales</taxon>
        <taxon>Rhodocyclaceae</taxon>
        <taxon>Niveibacterium</taxon>
    </lineage>
</organism>
<dbReference type="Proteomes" id="UP000561045">
    <property type="component" value="Unassembled WGS sequence"/>
</dbReference>
<sequence>MSQVQAPSLFGDIEPRRRPPAEAPRQAKTLADMMYDGFYLMFLIRNRNAPVDAESFRNRLREFLDDFERNAKRANIPADDIFAAKYAFCAAMDEHILSSRFSIRDAWERQPLQLAFFGDQLAGERFFERLEGLRAEGAARLQSLEVYHLCLLLGFRGKYLLESPEKLGYLVGRLGDEIAHYKGNRAAFAPDWAAPDAVKHALRSNVPLWGVLSAYALVALGLFVGLQTWLGKDTDKVLAAFHDIVKVAPRQAHVTISLP</sequence>
<comment type="caution">
    <text evidence="4">The sequence shown here is derived from an EMBL/GenBank/DDBJ whole genome shotgun (WGS) entry which is preliminary data.</text>
</comment>
<proteinExistence type="predicted"/>
<dbReference type="NCBIfam" id="TIGR03349">
    <property type="entry name" value="IV_VI_DotU"/>
    <property type="match status" value="1"/>
</dbReference>
<keyword evidence="2" id="KW-0812">Transmembrane</keyword>
<dbReference type="EMBL" id="JACIET010000001">
    <property type="protein sequence ID" value="MBB4012783.1"/>
    <property type="molecule type" value="Genomic_DNA"/>
</dbReference>
<keyword evidence="5" id="KW-1185">Reference proteome</keyword>
<dbReference type="RefSeq" id="WP_183634562.1">
    <property type="nucleotide sequence ID" value="NZ_BAABLE010000011.1"/>
</dbReference>
<keyword evidence="2" id="KW-1133">Transmembrane helix</keyword>
<keyword evidence="2" id="KW-0472">Membrane</keyword>
<dbReference type="InterPro" id="IPR038522">
    <property type="entry name" value="T4/T6SS_DotU_sf"/>
</dbReference>
<dbReference type="PANTHER" id="PTHR38033">
    <property type="entry name" value="MEMBRANE PROTEIN-RELATED"/>
    <property type="match status" value="1"/>
</dbReference>
<dbReference type="AlphaFoldDB" id="A0A840BJI0"/>
<gene>
    <name evidence="4" type="ORF">GGR36_002091</name>
</gene>